<name>H3AIS7_LATCH</name>
<dbReference type="PRINTS" id="PR00024">
    <property type="entry name" value="HOMEOBOX"/>
</dbReference>
<dbReference type="eggNOG" id="KOG0489">
    <property type="taxonomic scope" value="Eukaryota"/>
</dbReference>
<dbReference type="InParanoid" id="H3AIS7"/>
<dbReference type="EMBL" id="AFYH01192721">
    <property type="status" value="NOT_ANNOTATED_CDS"/>
    <property type="molecule type" value="Genomic_DNA"/>
</dbReference>
<dbReference type="FunFam" id="1.10.10.60:FF:000176">
    <property type="entry name" value="pancreas/duodenum homeobox protein 1"/>
    <property type="match status" value="1"/>
</dbReference>
<dbReference type="AlphaFoldDB" id="H3AIS7"/>
<dbReference type="PROSITE" id="PS50071">
    <property type="entry name" value="HOMEOBOX_2"/>
    <property type="match status" value="1"/>
</dbReference>
<dbReference type="SMART" id="SM00389">
    <property type="entry name" value="HOX"/>
    <property type="match status" value="1"/>
</dbReference>
<comment type="subcellular location">
    <subcellularLocation>
        <location evidence="6 7">Nucleus</location>
    </subcellularLocation>
</comment>
<feature type="DNA-binding region" description="Homeobox" evidence="6">
    <location>
        <begin position="128"/>
        <end position="187"/>
    </location>
</feature>
<dbReference type="PANTHER" id="PTHR45664:SF12">
    <property type="entry name" value="PANCREAS_DUODENUM HOMEOBOX PROTEIN 1"/>
    <property type="match status" value="1"/>
</dbReference>
<feature type="region of interest" description="Disordered" evidence="8">
    <location>
        <begin position="186"/>
        <end position="209"/>
    </location>
</feature>
<evidence type="ECO:0000256" key="6">
    <source>
        <dbReference type="PROSITE-ProRule" id="PRU00108"/>
    </source>
</evidence>
<dbReference type="GeneTree" id="ENSGT00940000163955"/>
<dbReference type="PRINTS" id="PR00025">
    <property type="entry name" value="ANTENNAPEDIA"/>
</dbReference>
<dbReference type="InterPro" id="IPR017970">
    <property type="entry name" value="Homeobox_CS"/>
</dbReference>
<dbReference type="InterPro" id="IPR009057">
    <property type="entry name" value="Homeodomain-like_sf"/>
</dbReference>
<dbReference type="CDD" id="cd00086">
    <property type="entry name" value="homeodomain"/>
    <property type="match status" value="1"/>
</dbReference>
<evidence type="ECO:0000313" key="10">
    <source>
        <dbReference type="Ensembl" id="ENSLACP00000009548.1"/>
    </source>
</evidence>
<reference evidence="10" key="2">
    <citation type="submission" date="2025-08" db="UniProtKB">
        <authorList>
            <consortium name="Ensembl"/>
        </authorList>
    </citation>
    <scope>IDENTIFICATION</scope>
</reference>
<dbReference type="InterPro" id="IPR001356">
    <property type="entry name" value="HD"/>
</dbReference>
<dbReference type="PANTHER" id="PTHR45664">
    <property type="entry name" value="PROTEIN ZERKNUELLT 1-RELATED"/>
    <property type="match status" value="1"/>
</dbReference>
<evidence type="ECO:0000313" key="11">
    <source>
        <dbReference type="Proteomes" id="UP000008672"/>
    </source>
</evidence>
<evidence type="ECO:0000256" key="5">
    <source>
        <dbReference type="ARBA" id="ARBA00040412"/>
    </source>
</evidence>
<proteinExistence type="inferred from homology"/>
<evidence type="ECO:0000256" key="1">
    <source>
        <dbReference type="ARBA" id="ARBA00023125"/>
    </source>
</evidence>
<sequence>LMCILLAMDGGEVYFENGYDYYNEPQCSQNPPACLYARTTGENIFLRPSLDNYEEQNLRDYGQYELPSCQCPVSQQVPLCDYLSQSFDKEPEPEGRFLYPWMKSTKSHSYNCKSQWAGSSHSMDPNETKRTRTAYTRSQLLELEKEFHFNKYISRPRRIELAAMLNLTERHIKIWFQNRRMKWKKEEAKREKKPVSDKSKTLVQYKCTG</sequence>
<evidence type="ECO:0000259" key="9">
    <source>
        <dbReference type="PROSITE" id="PS50071"/>
    </source>
</evidence>
<dbReference type="GO" id="GO:0003309">
    <property type="term" value="P:type B pancreatic cell differentiation"/>
    <property type="evidence" value="ECO:0007669"/>
    <property type="project" value="UniProtKB-ARBA"/>
</dbReference>
<reference evidence="11" key="1">
    <citation type="submission" date="2011-08" db="EMBL/GenBank/DDBJ databases">
        <title>The draft genome of Latimeria chalumnae.</title>
        <authorList>
            <person name="Di Palma F."/>
            <person name="Alfoldi J."/>
            <person name="Johnson J."/>
            <person name="Berlin A."/>
            <person name="Gnerre S."/>
            <person name="Jaffe D."/>
            <person name="MacCallum I."/>
            <person name="Young S."/>
            <person name="Walker B.J."/>
            <person name="Lander E."/>
            <person name="Lindblad-Toh K."/>
        </authorList>
    </citation>
    <scope>NUCLEOTIDE SEQUENCE [LARGE SCALE GENOMIC DNA]</scope>
    <source>
        <strain evidence="11">Wild caught</strain>
    </source>
</reference>
<evidence type="ECO:0000256" key="7">
    <source>
        <dbReference type="RuleBase" id="RU000682"/>
    </source>
</evidence>
<organism evidence="10 11">
    <name type="scientific">Latimeria chalumnae</name>
    <name type="common">Coelacanth</name>
    <dbReference type="NCBI Taxonomy" id="7897"/>
    <lineage>
        <taxon>Eukaryota</taxon>
        <taxon>Metazoa</taxon>
        <taxon>Chordata</taxon>
        <taxon>Craniata</taxon>
        <taxon>Vertebrata</taxon>
        <taxon>Euteleostomi</taxon>
        <taxon>Coelacanthiformes</taxon>
        <taxon>Coelacanthidae</taxon>
        <taxon>Latimeria</taxon>
    </lineage>
</organism>
<dbReference type="Ensembl" id="ENSLACT00000009620.1">
    <property type="protein sequence ID" value="ENSLACP00000009548.1"/>
    <property type="gene ID" value="ENSLACG00000008420.1"/>
</dbReference>
<dbReference type="Gene3D" id="1.10.10.60">
    <property type="entry name" value="Homeodomain-like"/>
    <property type="match status" value="1"/>
</dbReference>
<dbReference type="GO" id="GO:0000978">
    <property type="term" value="F:RNA polymerase II cis-regulatory region sequence-specific DNA binding"/>
    <property type="evidence" value="ECO:0007669"/>
    <property type="project" value="TreeGrafter"/>
</dbReference>
<dbReference type="OMA" id="MKNTKSH"/>
<keyword evidence="2 6" id="KW-0371">Homeobox</keyword>
<evidence type="ECO:0000256" key="8">
    <source>
        <dbReference type="SAM" id="MobiDB-lite"/>
    </source>
</evidence>
<dbReference type="GO" id="GO:0045944">
    <property type="term" value="P:positive regulation of transcription by RNA polymerase II"/>
    <property type="evidence" value="ECO:0007669"/>
    <property type="project" value="UniProtKB-ARBA"/>
</dbReference>
<keyword evidence="3 6" id="KW-0539">Nucleus</keyword>
<feature type="domain" description="Homeobox" evidence="9">
    <location>
        <begin position="126"/>
        <end position="186"/>
    </location>
</feature>
<dbReference type="InterPro" id="IPR017995">
    <property type="entry name" value="Homeobox_antennapedia"/>
</dbReference>
<keyword evidence="1 6" id="KW-0238">DNA-binding</keyword>
<reference evidence="10" key="3">
    <citation type="submission" date="2025-09" db="UniProtKB">
        <authorList>
            <consortium name="Ensembl"/>
        </authorList>
    </citation>
    <scope>IDENTIFICATION</scope>
</reference>
<protein>
    <recommendedName>
        <fullName evidence="5">Pancreas/duodenum homeobox protein 1</fullName>
    </recommendedName>
</protein>
<dbReference type="InterPro" id="IPR020479">
    <property type="entry name" value="HD_metazoa"/>
</dbReference>
<feature type="compositionally biased region" description="Basic and acidic residues" evidence="8">
    <location>
        <begin position="186"/>
        <end position="200"/>
    </location>
</feature>
<accession>H3AIS7</accession>
<comment type="similarity">
    <text evidence="4">Belongs to the Antp homeobox family. IPF1/XlHbox-8 subfamily.</text>
</comment>
<dbReference type="GO" id="GO:0005634">
    <property type="term" value="C:nucleus"/>
    <property type="evidence" value="ECO:0007669"/>
    <property type="project" value="UniProtKB-SubCell"/>
</dbReference>
<dbReference type="HOGENOM" id="CLU_1318061_0_0_1"/>
<dbReference type="PROSITE" id="PS00027">
    <property type="entry name" value="HOMEOBOX_1"/>
    <property type="match status" value="1"/>
</dbReference>
<dbReference type="GO" id="GO:0000981">
    <property type="term" value="F:DNA-binding transcription factor activity, RNA polymerase II-specific"/>
    <property type="evidence" value="ECO:0007669"/>
    <property type="project" value="InterPro"/>
</dbReference>
<gene>
    <name evidence="10" type="primary">LOC102354015</name>
</gene>
<evidence type="ECO:0000256" key="2">
    <source>
        <dbReference type="ARBA" id="ARBA00023155"/>
    </source>
</evidence>
<evidence type="ECO:0000256" key="4">
    <source>
        <dbReference type="ARBA" id="ARBA00038297"/>
    </source>
</evidence>
<dbReference type="SUPFAM" id="SSF46689">
    <property type="entry name" value="Homeodomain-like"/>
    <property type="match status" value="1"/>
</dbReference>
<dbReference type="Pfam" id="PF00046">
    <property type="entry name" value="Homeodomain"/>
    <property type="match status" value="1"/>
</dbReference>
<evidence type="ECO:0000256" key="3">
    <source>
        <dbReference type="ARBA" id="ARBA00023242"/>
    </source>
</evidence>
<keyword evidence="11" id="KW-1185">Reference proteome</keyword>
<dbReference type="Proteomes" id="UP000008672">
    <property type="component" value="Unassembled WGS sequence"/>
</dbReference>